<name>A0A6J6X3A0_9ZZZZ</name>
<accession>A0A6J6X3A0</accession>
<proteinExistence type="predicted"/>
<protein>
    <submittedName>
        <fullName evidence="1">Unannotated protein</fullName>
    </submittedName>
</protein>
<dbReference type="EMBL" id="CAFAAI010000057">
    <property type="protein sequence ID" value="CAB4791352.1"/>
    <property type="molecule type" value="Genomic_DNA"/>
</dbReference>
<gene>
    <name evidence="1" type="ORF">UFOPK2992_00462</name>
</gene>
<sequence>MGSTYVPGKYTLQASNPSAMLYAVAERGLSACTGRFGDQIVSMLRVRLATLRHARISLCPEPGYTA</sequence>
<organism evidence="1">
    <name type="scientific">freshwater metagenome</name>
    <dbReference type="NCBI Taxonomy" id="449393"/>
    <lineage>
        <taxon>unclassified sequences</taxon>
        <taxon>metagenomes</taxon>
        <taxon>ecological metagenomes</taxon>
    </lineage>
</organism>
<reference evidence="1" key="1">
    <citation type="submission" date="2020-05" db="EMBL/GenBank/DDBJ databases">
        <authorList>
            <person name="Chiriac C."/>
            <person name="Salcher M."/>
            <person name="Ghai R."/>
            <person name="Kavagutti S V."/>
        </authorList>
    </citation>
    <scope>NUCLEOTIDE SEQUENCE</scope>
</reference>
<evidence type="ECO:0000313" key="1">
    <source>
        <dbReference type="EMBL" id="CAB4791352.1"/>
    </source>
</evidence>
<dbReference type="AlphaFoldDB" id="A0A6J6X3A0"/>